<evidence type="ECO:0008006" key="3">
    <source>
        <dbReference type="Google" id="ProtNLM"/>
    </source>
</evidence>
<evidence type="ECO:0000313" key="1">
    <source>
        <dbReference type="EMBL" id="MDK2562865.1"/>
    </source>
</evidence>
<dbReference type="EMBL" id="JASKYM010000001">
    <property type="protein sequence ID" value="MDK2562865.1"/>
    <property type="molecule type" value="Genomic_DNA"/>
</dbReference>
<sequence>MNKRKTIYRGFNKRRKNNKIKVLLIMASVCLISGYGYTKIKDSNVIENLSQKISFLKLNNFLEEKVDFKSYDELGLKDDKKEKDVQVQKEVKEKPAQKETKEKSEDVKVAVVDSWNIYTIQVASVKNDKDMNKVETKLIENKIPFSAVEMDEAKKVQTYAFFDKEVTKTHMEQIKNIFPDAFVSEMKVPVLSLEYTSKYSYIENISKDLKTLIKNFDEESKFWATNKEDIDLKAYNNILTNRKQIISNIEKEANKIDYSNMNVFKDNLMKYTKDVNDKIEVSSKAANEKNYNISESLYLSSMQGYFSFINSMKNA</sequence>
<dbReference type="RefSeq" id="WP_284131816.1">
    <property type="nucleotide sequence ID" value="NZ_JASKYM010000001.1"/>
</dbReference>
<protein>
    <recommendedName>
        <fullName evidence="3">SPOR domain-containing protein</fullName>
    </recommendedName>
</protein>
<evidence type="ECO:0000313" key="2">
    <source>
        <dbReference type="Proteomes" id="UP001301012"/>
    </source>
</evidence>
<gene>
    <name evidence="1" type="ORF">QOZ84_04825</name>
</gene>
<name>A0ABT7E7F9_9FIRM</name>
<keyword evidence="2" id="KW-1185">Reference proteome</keyword>
<reference evidence="1 2" key="1">
    <citation type="submission" date="2023-05" db="EMBL/GenBank/DDBJ databases">
        <title>Rombocin, a short stable natural nisin variant, displays selective antimicrobial activity against Listeria monocytogenes and employs dual mode of action to kill target bacterial strains.</title>
        <authorList>
            <person name="Wambui J."/>
            <person name="Stephan R."/>
            <person name="Kuipers O.P."/>
        </authorList>
    </citation>
    <scope>NUCLEOTIDE SEQUENCE [LARGE SCALE GENOMIC DNA]</scope>
    <source>
        <strain evidence="1 2">RC002</strain>
    </source>
</reference>
<dbReference type="Proteomes" id="UP001301012">
    <property type="component" value="Unassembled WGS sequence"/>
</dbReference>
<organism evidence="1 2">
    <name type="scientific">Romboutsia sedimentorum</name>
    <dbReference type="NCBI Taxonomy" id="1368474"/>
    <lineage>
        <taxon>Bacteria</taxon>
        <taxon>Bacillati</taxon>
        <taxon>Bacillota</taxon>
        <taxon>Clostridia</taxon>
        <taxon>Peptostreptococcales</taxon>
        <taxon>Peptostreptococcaceae</taxon>
        <taxon>Romboutsia</taxon>
    </lineage>
</organism>
<accession>A0ABT7E7F9</accession>
<proteinExistence type="predicted"/>
<comment type="caution">
    <text evidence="1">The sequence shown here is derived from an EMBL/GenBank/DDBJ whole genome shotgun (WGS) entry which is preliminary data.</text>
</comment>